<dbReference type="CDD" id="cd24034">
    <property type="entry name" value="ASKHA_NBD_O66634-like_rpt1"/>
    <property type="match status" value="1"/>
</dbReference>
<evidence type="ECO:0000259" key="6">
    <source>
        <dbReference type="Pfam" id="PF01869"/>
    </source>
</evidence>
<reference evidence="8 9" key="1">
    <citation type="journal article" date="2016" name="Environ. Microbiol.">
        <title>Genomic resolution of a cold subsurface aquifer community provides metabolic insights for novel microbes adapted to high CO concentrations.</title>
        <authorList>
            <person name="Probst A.J."/>
            <person name="Castelle C.J."/>
            <person name="Singh A."/>
            <person name="Brown C.T."/>
            <person name="Anantharaman K."/>
            <person name="Sharon I."/>
            <person name="Hug L.A."/>
            <person name="Burstein D."/>
            <person name="Emerson J.B."/>
            <person name="Thomas B.C."/>
            <person name="Banfield J.F."/>
        </authorList>
    </citation>
    <scope>NUCLEOTIDE SEQUENCE [LARGE SCALE GENOMIC DNA]</scope>
    <source>
        <strain evidence="8">CG1_02_38_46</strain>
    </source>
</reference>
<dbReference type="Pfam" id="PF09989">
    <property type="entry name" value="DUF2229"/>
    <property type="match status" value="1"/>
</dbReference>
<name>A0A1J4SFT1_9BACT</name>
<dbReference type="InterPro" id="IPR043129">
    <property type="entry name" value="ATPase_NBD"/>
</dbReference>
<feature type="domain" description="ATPase BadF/BadG/BcrA/BcrD type" evidence="6">
    <location>
        <begin position="9"/>
        <end position="273"/>
    </location>
</feature>
<feature type="domain" description="DUF2229" evidence="7">
    <location>
        <begin position="692"/>
        <end position="908"/>
    </location>
</feature>
<comment type="caution">
    <text evidence="8">The sequence shown here is derived from an EMBL/GenBank/DDBJ whole genome shotgun (WGS) entry which is preliminary data.</text>
</comment>
<organism evidence="8 9">
    <name type="scientific">Candidatus Desantisbacteria bacterium CG1_02_38_46</name>
    <dbReference type="NCBI Taxonomy" id="1817893"/>
    <lineage>
        <taxon>Bacteria</taxon>
        <taxon>Candidatus Desantisiibacteriota</taxon>
    </lineage>
</organism>
<dbReference type="Proteomes" id="UP000182278">
    <property type="component" value="Unassembled WGS sequence"/>
</dbReference>
<keyword evidence="3" id="KW-0408">Iron</keyword>
<evidence type="ECO:0000256" key="4">
    <source>
        <dbReference type="ARBA" id="ARBA00023014"/>
    </source>
</evidence>
<protein>
    <recommendedName>
        <fullName evidence="10">CoA activase</fullName>
    </recommendedName>
</protein>
<dbReference type="EMBL" id="MNUO01000045">
    <property type="protein sequence ID" value="OIN97538.1"/>
    <property type="molecule type" value="Genomic_DNA"/>
</dbReference>
<dbReference type="SUPFAM" id="SSF53067">
    <property type="entry name" value="Actin-like ATPase domain"/>
    <property type="match status" value="2"/>
</dbReference>
<dbReference type="GO" id="GO:0046872">
    <property type="term" value="F:metal ion binding"/>
    <property type="evidence" value="ECO:0007669"/>
    <property type="project" value="UniProtKB-KW"/>
</dbReference>
<feature type="region of interest" description="Disordered" evidence="5">
    <location>
        <begin position="309"/>
        <end position="331"/>
    </location>
</feature>
<dbReference type="Gene3D" id="3.30.420.40">
    <property type="match status" value="4"/>
</dbReference>
<evidence type="ECO:0000256" key="1">
    <source>
        <dbReference type="ARBA" id="ARBA00001966"/>
    </source>
</evidence>
<dbReference type="CDD" id="cd24035">
    <property type="entry name" value="ASKHA_NBD_O66634-like_rpt2"/>
    <property type="match status" value="1"/>
</dbReference>
<dbReference type="InterPro" id="IPR002731">
    <property type="entry name" value="ATPase_BadF"/>
</dbReference>
<dbReference type="NCBIfam" id="TIGR00241">
    <property type="entry name" value="CoA_E_activ"/>
    <property type="match status" value="2"/>
</dbReference>
<evidence type="ECO:0000313" key="8">
    <source>
        <dbReference type="EMBL" id="OIN97538.1"/>
    </source>
</evidence>
<dbReference type="Pfam" id="PF01869">
    <property type="entry name" value="BcrAD_BadFG"/>
    <property type="match status" value="2"/>
</dbReference>
<dbReference type="InterPro" id="IPR018709">
    <property type="entry name" value="CoA_activase_DUF2229"/>
</dbReference>
<comment type="cofactor">
    <cofactor evidence="1">
        <name>[4Fe-4S] cluster</name>
        <dbReference type="ChEBI" id="CHEBI:49883"/>
    </cofactor>
</comment>
<keyword evidence="2" id="KW-0479">Metal-binding</keyword>
<proteinExistence type="predicted"/>
<dbReference type="GO" id="GO:0051536">
    <property type="term" value="F:iron-sulfur cluster binding"/>
    <property type="evidence" value="ECO:0007669"/>
    <property type="project" value="UniProtKB-KW"/>
</dbReference>
<evidence type="ECO:0000256" key="2">
    <source>
        <dbReference type="ARBA" id="ARBA00022723"/>
    </source>
</evidence>
<accession>A0A1J4SFT1</accession>
<dbReference type="InterPro" id="IPR008275">
    <property type="entry name" value="CoA_E_activase_dom"/>
</dbReference>
<evidence type="ECO:0008006" key="10">
    <source>
        <dbReference type="Google" id="ProtNLM"/>
    </source>
</evidence>
<evidence type="ECO:0000256" key="3">
    <source>
        <dbReference type="ARBA" id="ARBA00023004"/>
    </source>
</evidence>
<feature type="domain" description="ATPase BadF/BadG/BcrA/BcrD type" evidence="6">
    <location>
        <begin position="341"/>
        <end position="593"/>
    </location>
</feature>
<dbReference type="PANTHER" id="PTHR32329">
    <property type="entry name" value="BIFUNCTIONAL PROTEIN [INCLUDES 2-HYDROXYACYL-COA DEHYDRATASE (N-TER) AND ITS ACTIVATOR DOMAIN (C_TERM)-RELATED"/>
    <property type="match status" value="1"/>
</dbReference>
<evidence type="ECO:0000313" key="9">
    <source>
        <dbReference type="Proteomes" id="UP000182278"/>
    </source>
</evidence>
<gene>
    <name evidence="8" type="ORF">AUJ66_02915</name>
</gene>
<evidence type="ECO:0000256" key="5">
    <source>
        <dbReference type="SAM" id="MobiDB-lite"/>
    </source>
</evidence>
<sequence length="1429" mass="160236">MLRSDPLFIGIDVGSVSVNLVVLSSREPTFGNKGKEVLKEYYVRIEGEPLLKTYETLKDVLSLYPTEKIEGMAVTGSGGKLISKILNIPFINEIITQSKSTGFLHPEVRTVIEIGGEDSKFILLEFDKKLGIHIIKDFSMNTICAAGTGSFLDHQASRMGYTIQEFGEVALKSEVPPRIAGRCSVFAKTDMIHLQQEASPDYDIIAGLCFALARNFKSAIAKNKEFDKPISFQGGVAANRGLSRAFREVLELKDQELIIPRYFASMGAIGAALTIMEKPNLITSCNDINALMNYHHTHKDESVRLEPLGNNREQGKTEVKPFSQPRTNNSRPDTLVSEVYLGIDVGSVSTNVVAIDDKKNVISRKYLLTAGRPIDAVRKGIEEVGSEIKDSVVVRGAGTTGSGRYMIGDLIGADVIKNEITAQARASIEVDKDVDTVFEIGGQDSKYIRLKNGVVCDFEMNKVCAAGTGSFLEEQAERVGINIKEEFGNYALNSKSPLQLGERCTVFMEASLVNHQQRGALKEDIVAGLSYSIVQNYLNRVVGDKRVGENIFFQGAVASNKGVVAAFEKVTGKRITVPPDNDVTGAIGVAIIAMEYVKKNKIQKSNFKGFELSKKKYDISTFECKGCANMCDIKKVEVEGEKPLYYGSRCGKYEIAREKKKKEILPDLFAERDELLLKFYKEKSGVPQTRPRIGIPRVLVFYELMPLWVTFFKEMGFEVVLSDATNKTIIHNGVESVISEHCFPIKVAHGHILNLMEKGCRYIFLPTLINMESEYHGIERSFACPFVQALPDVIRAALFPTVGNTEIISPVIYLRRGRKLLKKTMQKVMSKKFTITASEINKALDKAFAAQKEFLSLIKKRGRELLHALKEKAIVIVGRPYNTCDVGLNIEIPKKLMDLGILAIPMDYLELENVELEEEWPNMYWKYGQRIMAALRIIKMHPKLYPLYITNFGCGPDSFILKYFGKEMGRKPYLSIEVDEHSAGAGVITRCEAFLDSLENIGEIVEPGLPWQGSISYSPKKSDLRERIIYVPFMGNHSYIISAAFRACGIDSQVIPISDSKSIELGRQHTSGKECYPCILTTGDMVKITKSPDFNRSSSAFFMPSSSGPCRFGQYCRWQRIVLDELGYADVPILAPNQSSNFYKTLASYGNDFDRRAWFGICAMDILDKLLRETRPYETSKGQTNKVYEECLRRVEKAVEDGGIYNYRKIMIEIKEKFKTISVDKKELKPVIGIVGEIYVRSNCFANDYIVDAVEKLGGEAWVSPIAEWFYYTNLRRAEDELLAGSYLTFVKEKVKNLWQRYKEQDIEKMFRDCLRNCEEPDIKDVLEYSDPYLSCKVEGEAVLSVGKAVDYIKKGASGIVNVMPFTCMPGTNVSAVMTRVKKDFNNIPILNMSYDGLGQTTARTRLEAFMFQSTQFAKNKKKVSGLEL</sequence>
<dbReference type="PANTHER" id="PTHR32329:SF7">
    <property type="entry name" value="ACTIVATOR OF 2-HYDROXYACYL-COA-HYDRATASE"/>
    <property type="match status" value="1"/>
</dbReference>
<dbReference type="InterPro" id="IPR051805">
    <property type="entry name" value="Dehydratase_Activator_Redct"/>
</dbReference>
<dbReference type="STRING" id="1817893.AUJ66_02915"/>
<evidence type="ECO:0000259" key="7">
    <source>
        <dbReference type="Pfam" id="PF09989"/>
    </source>
</evidence>
<keyword evidence="4" id="KW-0411">Iron-sulfur</keyword>